<evidence type="ECO:0000313" key="2">
    <source>
        <dbReference type="EMBL" id="OUS47816.1"/>
    </source>
</evidence>
<feature type="compositionally biased region" description="Polar residues" evidence="1">
    <location>
        <begin position="18"/>
        <end position="28"/>
    </location>
</feature>
<feature type="non-terminal residue" evidence="2">
    <location>
        <position position="1"/>
    </location>
</feature>
<feature type="region of interest" description="Disordered" evidence="1">
    <location>
        <begin position="1"/>
        <end position="64"/>
    </location>
</feature>
<dbReference type="AlphaFoldDB" id="A0A1Y5IE46"/>
<gene>
    <name evidence="2" type="ORF">BE221DRAFT_70469</name>
</gene>
<protein>
    <submittedName>
        <fullName evidence="2">Uncharacterized protein</fullName>
    </submittedName>
</protein>
<feature type="compositionally biased region" description="Low complexity" evidence="1">
    <location>
        <begin position="1"/>
        <end position="13"/>
    </location>
</feature>
<reference evidence="2" key="1">
    <citation type="submission" date="2017-04" db="EMBL/GenBank/DDBJ databases">
        <title>Population genomics of picophytoplankton unveils novel chromosome hypervariability.</title>
        <authorList>
            <consortium name="DOE Joint Genome Institute"/>
            <person name="Blanc-Mathieu R."/>
            <person name="Krasovec M."/>
            <person name="Hebrard M."/>
            <person name="Yau S."/>
            <person name="Desgranges E."/>
            <person name="Martin J."/>
            <person name="Schackwitz W."/>
            <person name="Kuo A."/>
            <person name="Salin G."/>
            <person name="Donnadieu C."/>
            <person name="Desdevises Y."/>
            <person name="Sanchez-Ferandin S."/>
            <person name="Moreau H."/>
            <person name="Rivals E."/>
            <person name="Grigoriev I.V."/>
            <person name="Grimsley N."/>
            <person name="Eyre-Walker A."/>
            <person name="Piganeau G."/>
        </authorList>
    </citation>
    <scope>NUCLEOTIDE SEQUENCE [LARGE SCALE GENOMIC DNA]</scope>
    <source>
        <strain evidence="2">RCC 1115</strain>
    </source>
</reference>
<dbReference type="Proteomes" id="UP000195557">
    <property type="component" value="Unassembled WGS sequence"/>
</dbReference>
<name>A0A1Y5IE46_OSTTA</name>
<proteinExistence type="predicted"/>
<organism evidence="2">
    <name type="scientific">Ostreococcus tauri</name>
    <name type="common">Marine green alga</name>
    <dbReference type="NCBI Taxonomy" id="70448"/>
    <lineage>
        <taxon>Eukaryota</taxon>
        <taxon>Viridiplantae</taxon>
        <taxon>Chlorophyta</taxon>
        <taxon>Mamiellophyceae</taxon>
        <taxon>Mamiellales</taxon>
        <taxon>Bathycoccaceae</taxon>
        <taxon>Ostreococcus</taxon>
    </lineage>
</organism>
<evidence type="ECO:0000256" key="1">
    <source>
        <dbReference type="SAM" id="MobiDB-lite"/>
    </source>
</evidence>
<accession>A0A1Y5IE46</accession>
<sequence>HRSRATRASTSRARGGHVTSTPTKNHQWASARHANENPSSGEHATRQRKPIIGRARAGEKTIIG</sequence>
<dbReference type="EMBL" id="KZ155776">
    <property type="protein sequence ID" value="OUS47816.1"/>
    <property type="molecule type" value="Genomic_DNA"/>
</dbReference>